<reference evidence="1 2" key="1">
    <citation type="submission" date="2019-11" db="EMBL/GenBank/DDBJ databases">
        <title>Comparative genomics of hydrocarbon-degrading Desulfosarcina strains.</title>
        <authorList>
            <person name="Watanabe M."/>
            <person name="Kojima H."/>
            <person name="Fukui M."/>
        </authorList>
    </citation>
    <scope>NUCLEOTIDE SEQUENCE [LARGE SCALE GENOMIC DNA]</scope>
    <source>
        <strain evidence="1 2">PP31</strain>
    </source>
</reference>
<sequence length="155" mass="17250">MSAFETAVFIAIPYNASLVLMYQLEDNSNGMIDRVKELIGEKRLNETYLNNDIIPIDGSISKEDTIKIIQSALKHFVEDSGIDDRCSCTVRKIVVVEGEFIEQIVNQATKNKSDLIVIDVPDEFLSQGYLGQTVASVMNETHIPIMLIPKNGFPG</sequence>
<evidence type="ECO:0000313" key="1">
    <source>
        <dbReference type="EMBL" id="BBO77907.1"/>
    </source>
</evidence>
<keyword evidence="2" id="KW-1185">Reference proteome</keyword>
<protein>
    <recommendedName>
        <fullName evidence="3">UspA domain-containing protein</fullName>
    </recommendedName>
</protein>
<dbReference type="Proteomes" id="UP000427769">
    <property type="component" value="Chromosome"/>
</dbReference>
<dbReference type="AlphaFoldDB" id="A0A5K7ZNT3"/>
<dbReference type="Gene3D" id="3.40.50.620">
    <property type="entry name" value="HUPs"/>
    <property type="match status" value="1"/>
</dbReference>
<accession>A0A5K7ZNT3</accession>
<organism evidence="1 2">
    <name type="scientific">Desulfosarcina widdelii</name>
    <dbReference type="NCBI Taxonomy" id="947919"/>
    <lineage>
        <taxon>Bacteria</taxon>
        <taxon>Pseudomonadati</taxon>
        <taxon>Thermodesulfobacteriota</taxon>
        <taxon>Desulfobacteria</taxon>
        <taxon>Desulfobacterales</taxon>
        <taxon>Desulfosarcinaceae</taxon>
        <taxon>Desulfosarcina</taxon>
    </lineage>
</organism>
<evidence type="ECO:0008006" key="3">
    <source>
        <dbReference type="Google" id="ProtNLM"/>
    </source>
</evidence>
<dbReference type="EMBL" id="AP021875">
    <property type="protein sequence ID" value="BBO77907.1"/>
    <property type="molecule type" value="Genomic_DNA"/>
</dbReference>
<gene>
    <name evidence="1" type="ORF">DSCW_53240</name>
</gene>
<proteinExistence type="predicted"/>
<name>A0A5K7ZNT3_9BACT</name>
<dbReference type="InterPro" id="IPR014729">
    <property type="entry name" value="Rossmann-like_a/b/a_fold"/>
</dbReference>
<dbReference type="KEGG" id="dwd:DSCW_53240"/>
<dbReference type="SUPFAM" id="SSF52402">
    <property type="entry name" value="Adenine nucleotide alpha hydrolases-like"/>
    <property type="match status" value="1"/>
</dbReference>
<evidence type="ECO:0000313" key="2">
    <source>
        <dbReference type="Proteomes" id="UP000427769"/>
    </source>
</evidence>